<dbReference type="GO" id="GO:0009376">
    <property type="term" value="C:HslUV protease complex"/>
    <property type="evidence" value="ECO:0007669"/>
    <property type="project" value="TreeGrafter"/>
</dbReference>
<dbReference type="InterPro" id="IPR046425">
    <property type="entry name" value="ClpX_bact"/>
</dbReference>
<dbReference type="GO" id="GO:0051301">
    <property type="term" value="P:cell division"/>
    <property type="evidence" value="ECO:0007669"/>
    <property type="project" value="TreeGrafter"/>
</dbReference>
<protein>
    <recommendedName>
        <fullName evidence="6">ATP-dependent Clp protease ATP-binding subunit ClpX</fullName>
    </recommendedName>
</protein>
<feature type="binding site" evidence="6 7">
    <location>
        <position position="10"/>
    </location>
    <ligand>
        <name>Zn(2+)</name>
        <dbReference type="ChEBI" id="CHEBI:29105"/>
    </ligand>
</feature>
<sequence>MSKTVQCAFCGRGKKDVNLMVSGTDVHICDSCILQAYHILEEEMNPKERSGFSKGLTLIKPQEMKKYLDQYVIGQDEAKKVLSVAVYNHYKRLTQKKRNDDDEVIIEKSNIIMVGETGTGKTYLARTLARMLQVPFCIADATVLTEAGYVGEDVESILTRLLQAADYNVEAAERGIVYIDEIDKISRKGDNPSITRDVSGEGVQQALLKLLEGTTVNVPPQGGRKHPEQKMISVNTENILFICGGAFDGITRLIQSRLNKRPIGFANQFEKDDFERDNLLKYVTAQDLKSFGLIPELIGRLPVVTYLDPLNAATLRRILSEPRNALIKQYTKLLDMENIDVEFTSDALDYIVERAMVFNLGARGLRSICEAIMTDAMFELPEANTPLKREKLVISRAYAEEKISKSRLSKQLRVA</sequence>
<accession>A0A1G9GW80</accession>
<keyword evidence="1 6" id="KW-0479">Metal-binding</keyword>
<keyword evidence="9" id="KW-0378">Hydrolase</keyword>
<feature type="binding site" evidence="6 7">
    <location>
        <position position="29"/>
    </location>
    <ligand>
        <name>Zn(2+)</name>
        <dbReference type="ChEBI" id="CHEBI:29105"/>
    </ligand>
</feature>
<dbReference type="NCBIfam" id="TIGR00382">
    <property type="entry name" value="clpX"/>
    <property type="match status" value="1"/>
</dbReference>
<dbReference type="EMBL" id="FNFO01000004">
    <property type="protein sequence ID" value="SDL04937.1"/>
    <property type="molecule type" value="Genomic_DNA"/>
</dbReference>
<dbReference type="Gene3D" id="3.40.50.300">
    <property type="entry name" value="P-loop containing nucleotide triphosphate hydrolases"/>
    <property type="match status" value="1"/>
</dbReference>
<dbReference type="Pfam" id="PF06689">
    <property type="entry name" value="zf-C4_ClpX"/>
    <property type="match status" value="1"/>
</dbReference>
<dbReference type="FunFam" id="1.10.8.60:FF:000002">
    <property type="entry name" value="ATP-dependent Clp protease ATP-binding subunit ClpX"/>
    <property type="match status" value="1"/>
</dbReference>
<evidence type="ECO:0000256" key="2">
    <source>
        <dbReference type="ARBA" id="ARBA00022741"/>
    </source>
</evidence>
<dbReference type="NCBIfam" id="NF003745">
    <property type="entry name" value="PRK05342.1"/>
    <property type="match status" value="1"/>
</dbReference>
<keyword evidence="9" id="KW-0645">Protease</keyword>
<dbReference type="PANTHER" id="PTHR48102">
    <property type="entry name" value="ATP-DEPENDENT CLP PROTEASE ATP-BINDING SUBUNIT CLPX-LIKE, MITOCHONDRIAL-RELATED"/>
    <property type="match status" value="1"/>
</dbReference>
<dbReference type="FunFam" id="3.40.50.300:FF:000005">
    <property type="entry name" value="ATP-dependent Clp protease ATP-binding subunit ClpX"/>
    <property type="match status" value="1"/>
</dbReference>
<dbReference type="SMART" id="SM00994">
    <property type="entry name" value="zf-C4_ClpX"/>
    <property type="match status" value="1"/>
</dbReference>
<dbReference type="GO" id="GO:0051603">
    <property type="term" value="P:proteolysis involved in protein catabolic process"/>
    <property type="evidence" value="ECO:0007669"/>
    <property type="project" value="TreeGrafter"/>
</dbReference>
<dbReference type="HAMAP" id="MF_00175">
    <property type="entry name" value="ClpX"/>
    <property type="match status" value="1"/>
</dbReference>
<feature type="domain" description="ClpX-type ZB" evidence="8">
    <location>
        <begin position="1"/>
        <end position="48"/>
    </location>
</feature>
<dbReference type="InterPro" id="IPR003593">
    <property type="entry name" value="AAA+_ATPase"/>
</dbReference>
<dbReference type="InterPro" id="IPR010603">
    <property type="entry name" value="Znf_CppX_C4"/>
</dbReference>
<dbReference type="CDD" id="cd19497">
    <property type="entry name" value="RecA-like_ClpX"/>
    <property type="match status" value="1"/>
</dbReference>
<dbReference type="Pfam" id="PF10431">
    <property type="entry name" value="ClpB_D2-small"/>
    <property type="match status" value="1"/>
</dbReference>
<evidence type="ECO:0000313" key="9">
    <source>
        <dbReference type="EMBL" id="SDL04937.1"/>
    </source>
</evidence>
<dbReference type="Pfam" id="PF07724">
    <property type="entry name" value="AAA_2"/>
    <property type="match status" value="1"/>
</dbReference>
<organism evidence="9 10">
    <name type="scientific">Catalinimonas alkaloidigena</name>
    <dbReference type="NCBI Taxonomy" id="1075417"/>
    <lineage>
        <taxon>Bacteria</taxon>
        <taxon>Pseudomonadati</taxon>
        <taxon>Bacteroidota</taxon>
        <taxon>Cytophagia</taxon>
        <taxon>Cytophagales</taxon>
        <taxon>Catalimonadaceae</taxon>
        <taxon>Catalinimonas</taxon>
    </lineage>
</organism>
<comment type="caution">
    <text evidence="6">Lacks conserved residue(s) required for the propagation of feature annotation.</text>
</comment>
<dbReference type="RefSeq" id="WP_089682174.1">
    <property type="nucleotide sequence ID" value="NZ_FNFO01000004.1"/>
</dbReference>
<dbReference type="OrthoDB" id="9804062at2"/>
<dbReference type="InterPro" id="IPR027417">
    <property type="entry name" value="P-loop_NTPase"/>
</dbReference>
<dbReference type="PROSITE" id="PS00675">
    <property type="entry name" value="SIGMA54_INTERACT_1"/>
    <property type="match status" value="1"/>
</dbReference>
<keyword evidence="2 6" id="KW-0547">Nucleotide-binding</keyword>
<feature type="binding site" evidence="6 7">
    <location>
        <position position="32"/>
    </location>
    <ligand>
        <name>Zn(2+)</name>
        <dbReference type="ChEBI" id="CHEBI:29105"/>
    </ligand>
</feature>
<dbReference type="InterPro" id="IPR003959">
    <property type="entry name" value="ATPase_AAA_core"/>
</dbReference>
<reference evidence="9 10" key="1">
    <citation type="submission" date="2016-10" db="EMBL/GenBank/DDBJ databases">
        <authorList>
            <person name="de Groot N.N."/>
        </authorList>
    </citation>
    <scope>NUCLEOTIDE SEQUENCE [LARGE SCALE GENOMIC DNA]</scope>
    <source>
        <strain evidence="9 10">DSM 25186</strain>
    </source>
</reference>
<comment type="subunit">
    <text evidence="6">Component of the ClpX-ClpP complex. Forms a hexameric ring that, in the presence of ATP, binds to fourteen ClpP subunits assembled into a disk-like structure with a central cavity, resembling the structure of eukaryotic proteasomes.</text>
</comment>
<dbReference type="GO" id="GO:0046983">
    <property type="term" value="F:protein dimerization activity"/>
    <property type="evidence" value="ECO:0007669"/>
    <property type="project" value="UniProtKB-UniRule"/>
</dbReference>
<evidence type="ECO:0000256" key="5">
    <source>
        <dbReference type="ARBA" id="ARBA00023186"/>
    </source>
</evidence>
<dbReference type="GO" id="GO:0008233">
    <property type="term" value="F:peptidase activity"/>
    <property type="evidence" value="ECO:0007669"/>
    <property type="project" value="UniProtKB-KW"/>
</dbReference>
<name>A0A1G9GW80_9BACT</name>
<proteinExistence type="inferred from homology"/>
<keyword evidence="10" id="KW-1185">Reference proteome</keyword>
<dbReference type="Gene3D" id="6.20.220.10">
    <property type="entry name" value="ClpX chaperone, C4-type zinc finger domain"/>
    <property type="match status" value="1"/>
</dbReference>
<comment type="similarity">
    <text evidence="6 7">Belongs to the ClpX chaperone family.</text>
</comment>
<evidence type="ECO:0000256" key="3">
    <source>
        <dbReference type="ARBA" id="ARBA00022833"/>
    </source>
</evidence>
<dbReference type="SUPFAM" id="SSF52540">
    <property type="entry name" value="P-loop containing nucleoside triphosphate hydrolases"/>
    <property type="match status" value="1"/>
</dbReference>
<dbReference type="InterPro" id="IPR059188">
    <property type="entry name" value="Znf_CLPX-like"/>
</dbReference>
<keyword evidence="4 6" id="KW-0067">ATP-binding</keyword>
<dbReference type="GO" id="GO:0005524">
    <property type="term" value="F:ATP binding"/>
    <property type="evidence" value="ECO:0007669"/>
    <property type="project" value="UniProtKB-UniRule"/>
</dbReference>
<dbReference type="InterPro" id="IPR038366">
    <property type="entry name" value="Znf_CppX_C4_sf"/>
</dbReference>
<dbReference type="InterPro" id="IPR025662">
    <property type="entry name" value="Sigma_54_int_dom_ATP-bd_1"/>
</dbReference>
<dbReference type="AlphaFoldDB" id="A0A1G9GW80"/>
<dbReference type="PROSITE" id="PS51902">
    <property type="entry name" value="CLPX_ZB"/>
    <property type="match status" value="1"/>
</dbReference>
<dbReference type="Proteomes" id="UP000198510">
    <property type="component" value="Unassembled WGS sequence"/>
</dbReference>
<gene>
    <name evidence="6" type="primary">clpX</name>
    <name evidence="9" type="ORF">SAMN05421823_104237</name>
</gene>
<dbReference type="GO" id="GO:0140662">
    <property type="term" value="F:ATP-dependent protein folding chaperone"/>
    <property type="evidence" value="ECO:0007669"/>
    <property type="project" value="InterPro"/>
</dbReference>
<dbReference type="InterPro" id="IPR050052">
    <property type="entry name" value="ATP-dep_Clp_protease_ClpX"/>
</dbReference>
<dbReference type="PANTHER" id="PTHR48102:SF7">
    <property type="entry name" value="ATP-DEPENDENT CLP PROTEASE ATP-BINDING SUBUNIT CLPX-LIKE, MITOCHONDRIAL"/>
    <property type="match status" value="1"/>
</dbReference>
<dbReference type="GO" id="GO:0008270">
    <property type="term" value="F:zinc ion binding"/>
    <property type="evidence" value="ECO:0007669"/>
    <property type="project" value="UniProtKB-UniRule"/>
</dbReference>
<dbReference type="GO" id="GO:0051082">
    <property type="term" value="F:unfolded protein binding"/>
    <property type="evidence" value="ECO:0007669"/>
    <property type="project" value="UniProtKB-UniRule"/>
</dbReference>
<dbReference type="InterPro" id="IPR019489">
    <property type="entry name" value="Clp_ATPase_C"/>
</dbReference>
<evidence type="ECO:0000313" key="10">
    <source>
        <dbReference type="Proteomes" id="UP000198510"/>
    </source>
</evidence>
<dbReference type="InterPro" id="IPR004487">
    <property type="entry name" value="Clp_protease_ATP-bd_su_ClpX"/>
</dbReference>
<evidence type="ECO:0000259" key="8">
    <source>
        <dbReference type="PROSITE" id="PS51902"/>
    </source>
</evidence>
<comment type="function">
    <text evidence="6">ATP-dependent specificity component of the Clp protease. It directs the protease to specific substrates. Can perform chaperone functions in the absence of ClpP.</text>
</comment>
<dbReference type="SUPFAM" id="SSF57716">
    <property type="entry name" value="Glucocorticoid receptor-like (DNA-binding domain)"/>
    <property type="match status" value="1"/>
</dbReference>
<dbReference type="STRING" id="1075417.SAMN05421823_104237"/>
<dbReference type="SMART" id="SM01086">
    <property type="entry name" value="ClpB_D2-small"/>
    <property type="match status" value="1"/>
</dbReference>
<dbReference type="GO" id="GO:0016887">
    <property type="term" value="F:ATP hydrolysis activity"/>
    <property type="evidence" value="ECO:0007669"/>
    <property type="project" value="InterPro"/>
</dbReference>
<dbReference type="Gene3D" id="1.10.8.60">
    <property type="match status" value="1"/>
</dbReference>
<dbReference type="SMART" id="SM00382">
    <property type="entry name" value="AAA"/>
    <property type="match status" value="1"/>
</dbReference>
<evidence type="ECO:0000256" key="1">
    <source>
        <dbReference type="ARBA" id="ARBA00022723"/>
    </source>
</evidence>
<keyword evidence="5 6" id="KW-0143">Chaperone</keyword>
<evidence type="ECO:0000256" key="4">
    <source>
        <dbReference type="ARBA" id="ARBA00022840"/>
    </source>
</evidence>
<feature type="binding site" evidence="6 7">
    <location>
        <position position="7"/>
    </location>
    <ligand>
        <name>Zn(2+)</name>
        <dbReference type="ChEBI" id="CHEBI:29105"/>
    </ligand>
</feature>
<evidence type="ECO:0000256" key="6">
    <source>
        <dbReference type="HAMAP-Rule" id="MF_00175"/>
    </source>
</evidence>
<keyword evidence="3 6" id="KW-0862">Zinc</keyword>
<evidence type="ECO:0000256" key="7">
    <source>
        <dbReference type="PROSITE-ProRule" id="PRU01250"/>
    </source>
</evidence>